<dbReference type="InterPro" id="IPR038136">
    <property type="entry name" value="CofD-like_dom_sf"/>
</dbReference>
<dbReference type="Proteomes" id="UP000054785">
    <property type="component" value="Unassembled WGS sequence"/>
</dbReference>
<dbReference type="Gene3D" id="3.40.50.10680">
    <property type="entry name" value="CofD-like domains"/>
    <property type="match status" value="1"/>
</dbReference>
<organism evidence="2 3">
    <name type="scientific">Legionella geestiana</name>
    <dbReference type="NCBI Taxonomy" id="45065"/>
    <lineage>
        <taxon>Bacteria</taxon>
        <taxon>Pseudomonadati</taxon>
        <taxon>Pseudomonadota</taxon>
        <taxon>Gammaproteobacteria</taxon>
        <taxon>Legionellales</taxon>
        <taxon>Legionellaceae</taxon>
        <taxon>Legionella</taxon>
    </lineage>
</organism>
<proteinExistence type="predicted"/>
<dbReference type="GO" id="GO:0043743">
    <property type="term" value="F:LPPG:FO 2-phospho-L-lactate transferase activity"/>
    <property type="evidence" value="ECO:0007669"/>
    <property type="project" value="InterPro"/>
</dbReference>
<dbReference type="PANTHER" id="PTHR30135">
    <property type="entry name" value="UNCHARACTERIZED PROTEIN YVCK-RELATED"/>
    <property type="match status" value="1"/>
</dbReference>
<dbReference type="RefSeq" id="WP_162150902.1">
    <property type="nucleotide sequence ID" value="NZ_CAAAHN010000024.1"/>
</dbReference>
<dbReference type="AlphaFoldDB" id="A0A0W0TT99"/>
<comment type="caution">
    <text evidence="2">The sequence shown here is derived from an EMBL/GenBank/DDBJ whole genome shotgun (WGS) entry which is preliminary data.</text>
</comment>
<dbReference type="STRING" id="45065.Lgee_1424"/>
<evidence type="ECO:0000313" key="3">
    <source>
        <dbReference type="Proteomes" id="UP000054785"/>
    </source>
</evidence>
<dbReference type="Pfam" id="PF01933">
    <property type="entry name" value="CofD"/>
    <property type="match status" value="1"/>
</dbReference>
<dbReference type="EMBL" id="LNYC01000055">
    <property type="protein sequence ID" value="KTC98847.1"/>
    <property type="molecule type" value="Genomic_DNA"/>
</dbReference>
<accession>A0A0W0TT99</accession>
<dbReference type="PATRIC" id="fig|45065.4.peg.1541"/>
<dbReference type="InterPro" id="IPR010119">
    <property type="entry name" value="Gluconeogen_factor"/>
</dbReference>
<evidence type="ECO:0000313" key="2">
    <source>
        <dbReference type="EMBL" id="KTC98847.1"/>
    </source>
</evidence>
<dbReference type="SUPFAM" id="SSF142338">
    <property type="entry name" value="CofD-like"/>
    <property type="match status" value="1"/>
</dbReference>
<keyword evidence="3" id="KW-1185">Reference proteome</keyword>
<protein>
    <submittedName>
        <fullName evidence="2">Gluconeogenesis factor</fullName>
    </submittedName>
</protein>
<sequence length="656" mass="73717">MKKPHGSQKNKCQEPALRPIRVVLFCGGRGSATIIHEWLRHANVALTLVVNAYDDGLSTGALRDFIAQMLGPSDFRKNLSCLLDPYSESQYALKHLLEYRFPATQAETAIQALETWLQREKRKNLPEPLRALFGTLTPAIAARVRALLTVFFDYARCEASAFDYRDCALGNLIFAGAYLKNHYDFNAATCEIAELACSRAMLVNVSEGENRILVGLKDNGEVLTSEAKIVGEQSEVPIRQFFFLEEKLDDAFLQSLEPLNVDEREQRLRALERLPRLSREAEEALRDADIILYGPGTQHSSLLPSYRIAGEVIAQAKAPVKALVLNLGPDHDIQSLSGEGIVNNALACLGDMDNTHGVITHVFVDNNSIFGRTLQHQPEYRHAAIIAGNFANAYRQYVHNGHAIVAKVLALWAKPTDDTLPQADMFVDIHKRSSGLGELYEEVLEADWRHYFSRVTLTLNHASIQEPVPGNLMEVREWSGKGAFPEVGYFLDWYQHRDSEYLIVVAGDGKYHIRDVLRAITLLEQSHYGAVFGSRNQSRAQFRASIRAAYGERRVLGTCSLWGSLLVSGIFAFRFGMVFSDPLTGFRVFKRRRLQAAIGEASLCRARTPVSLAAWLIQHNVEIAELPVNYRTYAGFADPRWRVRRGLKNLLSTFRR</sequence>
<gene>
    <name evidence="2" type="ORF">Lgee_1424</name>
</gene>
<evidence type="ECO:0000256" key="1">
    <source>
        <dbReference type="ARBA" id="ARBA00022490"/>
    </source>
</evidence>
<keyword evidence="1" id="KW-0963">Cytoplasm</keyword>
<name>A0A0W0TT99_9GAMM</name>
<dbReference type="InterPro" id="IPR002882">
    <property type="entry name" value="CofD"/>
</dbReference>
<reference evidence="2 3" key="1">
    <citation type="submission" date="2015-11" db="EMBL/GenBank/DDBJ databases">
        <title>Genomic analysis of 38 Legionella species identifies large and diverse effector repertoires.</title>
        <authorList>
            <person name="Burstein D."/>
            <person name="Amaro F."/>
            <person name="Zusman T."/>
            <person name="Lifshitz Z."/>
            <person name="Cohen O."/>
            <person name="Gilbert J.A."/>
            <person name="Pupko T."/>
            <person name="Shuman H.A."/>
            <person name="Segal G."/>
        </authorList>
    </citation>
    <scope>NUCLEOTIDE SEQUENCE [LARGE SCALE GENOMIC DNA]</scope>
    <source>
        <strain evidence="2 3">ATCC 49504</strain>
    </source>
</reference>
<dbReference type="PANTHER" id="PTHR30135:SF3">
    <property type="entry name" value="GLUCONEOGENESIS FACTOR-RELATED"/>
    <property type="match status" value="1"/>
</dbReference>